<dbReference type="PATRIC" id="fig|797304.7.peg.118"/>
<dbReference type="AlphaFoldDB" id="L9YJ22"/>
<feature type="transmembrane region" description="Helical" evidence="1">
    <location>
        <begin position="251"/>
        <end position="272"/>
    </location>
</feature>
<feature type="transmembrane region" description="Helical" evidence="1">
    <location>
        <begin position="163"/>
        <end position="181"/>
    </location>
</feature>
<dbReference type="GO" id="GO:0022857">
    <property type="term" value="F:transmembrane transporter activity"/>
    <property type="evidence" value="ECO:0007669"/>
    <property type="project" value="UniProtKB-UniRule"/>
</dbReference>
<keyword evidence="1" id="KW-1133">Transmembrane helix</keyword>
<comment type="similarity">
    <text evidence="1">Belongs to the vitamin uptake transporter (VUT/ECF) (TC 2.A.88) family. Q precursor transporter subfamily.</text>
</comment>
<dbReference type="InterPro" id="IPR003744">
    <property type="entry name" value="YhhQ"/>
</dbReference>
<proteinExistence type="inferred from homology"/>
<keyword evidence="1" id="KW-0472">Membrane</keyword>
<gene>
    <name evidence="2" type="ORF">C490_00575</name>
</gene>
<dbReference type="HAMAP" id="MF_02088">
    <property type="entry name" value="Q_prec_transport"/>
    <property type="match status" value="1"/>
</dbReference>
<keyword evidence="1" id="KW-0813">Transport</keyword>
<feature type="transmembrane region" description="Helical" evidence="1">
    <location>
        <begin position="56"/>
        <end position="76"/>
    </location>
</feature>
<comment type="subcellular location">
    <subcellularLocation>
        <location evidence="1">Cell membrane</location>
        <topology evidence="1">Multi-pass membrane protein</topology>
    </subcellularLocation>
</comment>
<keyword evidence="1" id="KW-1003">Cell membrane</keyword>
<sequence>MSYRRVSFVRRVLTRDSYWEICGRLSESISNRLGVADGYATVMVESRSRSRRGTPTVPQVTLIGLFVTALATAQLTATKVLAFSIPFSLPITGSELVLPGAALAYAVTFLASDCYTELYGRRAAQIVVNVAFALNFVVLVLVWSTIAAPAAETSIDPEMFADVLGASTNIVLGSLLAYVISQNWDVIVFHRIREYTGRSNLWLRNIGSTASSQAIDTVIFVAVAFSIAPMLLGVGVVLPLEELAALMIGQYLLKLAIAVVDTPIVYAVVALVRSRADGDLATTPS</sequence>
<dbReference type="GO" id="GO:0005886">
    <property type="term" value="C:plasma membrane"/>
    <property type="evidence" value="ECO:0007669"/>
    <property type="project" value="UniProtKB-SubCell"/>
</dbReference>
<dbReference type="NCBIfam" id="TIGR00697">
    <property type="entry name" value="queuosine precursor transporter"/>
    <property type="match status" value="1"/>
</dbReference>
<dbReference type="PANTHER" id="PTHR34300:SF2">
    <property type="entry name" value="QUEUOSINE PRECURSOR TRANSPORTER-RELATED"/>
    <property type="match status" value="1"/>
</dbReference>
<dbReference type="Pfam" id="PF02592">
    <property type="entry name" value="Vut_1"/>
    <property type="match status" value="1"/>
</dbReference>
<feature type="transmembrane region" description="Helical" evidence="1">
    <location>
        <begin position="127"/>
        <end position="151"/>
    </location>
</feature>
<evidence type="ECO:0000313" key="2">
    <source>
        <dbReference type="EMBL" id="ELY74150.1"/>
    </source>
</evidence>
<keyword evidence="1" id="KW-0812">Transmembrane</keyword>
<accession>L9YJ22</accession>
<dbReference type="Proteomes" id="UP000011613">
    <property type="component" value="Unassembled WGS sequence"/>
</dbReference>
<comment type="function">
    <text evidence="1">Involved in the import of queuosine (Q) precursors, required for Q precursor salvage.</text>
</comment>
<reference evidence="2 3" key="1">
    <citation type="journal article" date="2014" name="PLoS Genet.">
        <title>Phylogenetically driven sequencing of extremely halophilic archaea reveals strategies for static and dynamic osmo-response.</title>
        <authorList>
            <person name="Becker E.A."/>
            <person name="Seitzer P.M."/>
            <person name="Tritt A."/>
            <person name="Larsen D."/>
            <person name="Krusor M."/>
            <person name="Yao A.I."/>
            <person name="Wu D."/>
            <person name="Madern D."/>
            <person name="Eisen J.A."/>
            <person name="Darling A.E."/>
            <person name="Facciotti M.T."/>
        </authorList>
    </citation>
    <scope>NUCLEOTIDE SEQUENCE [LARGE SCALE GENOMIC DNA]</scope>
    <source>
        <strain evidence="2 3">SP2</strain>
    </source>
</reference>
<dbReference type="PANTHER" id="PTHR34300">
    <property type="entry name" value="QUEUOSINE PRECURSOR TRANSPORTER-RELATED"/>
    <property type="match status" value="1"/>
</dbReference>
<comment type="caution">
    <text evidence="2">The sequence shown here is derived from an EMBL/GenBank/DDBJ whole genome shotgun (WGS) entry which is preliminary data.</text>
</comment>
<evidence type="ECO:0000313" key="3">
    <source>
        <dbReference type="Proteomes" id="UP000011613"/>
    </source>
</evidence>
<organism evidence="2 3">
    <name type="scientific">Natronobacterium gregoryi (strain ATCC 43098 / DSM 3393 / CCM 3738 / CIP 104747 / IAM 13177 / JCM 8860 / NBRC 102187 / NCIMB 2189 / SP2)</name>
    <dbReference type="NCBI Taxonomy" id="797304"/>
    <lineage>
        <taxon>Archaea</taxon>
        <taxon>Methanobacteriati</taxon>
        <taxon>Methanobacteriota</taxon>
        <taxon>Stenosarchaea group</taxon>
        <taxon>Halobacteria</taxon>
        <taxon>Halobacteriales</taxon>
        <taxon>Natrialbaceae</taxon>
        <taxon>Natronobacterium</taxon>
    </lineage>
</organism>
<feature type="transmembrane region" description="Helical" evidence="1">
    <location>
        <begin position="96"/>
        <end position="115"/>
    </location>
</feature>
<dbReference type="EMBL" id="AOIC01000004">
    <property type="protein sequence ID" value="ELY74150.1"/>
    <property type="molecule type" value="Genomic_DNA"/>
</dbReference>
<name>L9YJ22_NATGS</name>
<feature type="transmembrane region" description="Helical" evidence="1">
    <location>
        <begin position="218"/>
        <end position="239"/>
    </location>
</feature>
<evidence type="ECO:0000256" key="1">
    <source>
        <dbReference type="HAMAP-Rule" id="MF_02088"/>
    </source>
</evidence>
<protein>
    <recommendedName>
        <fullName evidence="1">Probable queuosine precursor transporter</fullName>
        <shortName evidence="1">Q precursor transporter</shortName>
    </recommendedName>
</protein>